<evidence type="ECO:0000313" key="1">
    <source>
        <dbReference type="EMBL" id="MEX0380726.1"/>
    </source>
</evidence>
<sequence>MPIFLSGPIGLKVAIKTIFVYHILVTDIQNKVNRISDKAAVRPLKNQPWNTIEVTIKNLMVA</sequence>
<organism evidence="1 2">
    <name type="scientific">Leuconostoc aquikimchii</name>
    <dbReference type="NCBI Taxonomy" id="3236804"/>
    <lineage>
        <taxon>Bacteria</taxon>
        <taxon>Bacillati</taxon>
        <taxon>Bacillota</taxon>
        <taxon>Bacilli</taxon>
        <taxon>Lactobacillales</taxon>
        <taxon>Lactobacillaceae</taxon>
        <taxon>Leuconostoc</taxon>
    </lineage>
</organism>
<proteinExistence type="predicted"/>
<evidence type="ECO:0000313" key="2">
    <source>
        <dbReference type="Proteomes" id="UP001556617"/>
    </source>
</evidence>
<keyword evidence="2" id="KW-1185">Reference proteome</keyword>
<dbReference type="Proteomes" id="UP001556617">
    <property type="component" value="Unassembled WGS sequence"/>
</dbReference>
<name>A0ABV3S300_9LACO</name>
<reference evidence="1 2" key="1">
    <citation type="submission" date="2024-07" db="EMBL/GenBank/DDBJ databases">
        <authorList>
            <person name="Yun M."/>
        </authorList>
    </citation>
    <scope>NUCLEOTIDE SEQUENCE [LARGE SCALE GENOMIC DNA]</scope>
    <source>
        <strain evidence="1 2">MS01</strain>
    </source>
</reference>
<gene>
    <name evidence="1" type="ORF">AB3K24_05110</name>
</gene>
<dbReference type="EMBL" id="JBFPER010000001">
    <property type="protein sequence ID" value="MEX0380726.1"/>
    <property type="molecule type" value="Genomic_DNA"/>
</dbReference>
<protein>
    <submittedName>
        <fullName evidence="1">Uncharacterized protein</fullName>
    </submittedName>
</protein>
<dbReference type="RefSeq" id="WP_367974117.1">
    <property type="nucleotide sequence ID" value="NZ_JBFPEQ010000001.1"/>
</dbReference>
<accession>A0ABV3S300</accession>
<comment type="caution">
    <text evidence="1">The sequence shown here is derived from an EMBL/GenBank/DDBJ whole genome shotgun (WGS) entry which is preliminary data.</text>
</comment>